<evidence type="ECO:0000313" key="2">
    <source>
        <dbReference type="Proteomes" id="UP000789702"/>
    </source>
</evidence>
<proteinExistence type="predicted"/>
<protein>
    <submittedName>
        <fullName evidence="1">3782_t:CDS:1</fullName>
    </submittedName>
</protein>
<dbReference type="Proteomes" id="UP000789702">
    <property type="component" value="Unassembled WGS sequence"/>
</dbReference>
<accession>A0ACA9LHP5</accession>
<comment type="caution">
    <text evidence="1">The sequence shown here is derived from an EMBL/GenBank/DDBJ whole genome shotgun (WGS) entry which is preliminary data.</text>
</comment>
<sequence length="198" mass="20501">MNAINLFLLILVLALLVQAGSDFSTSFAVLVYVQCGTKLPNCPFFETLDGQCIKVEQSKVCVVKGIYNTLPGGLPGDECGGIVGATSPANTTVGTCPSYDAIGNALVGSTTAPTFSWLCCDSGSCTVPVNVVDPNELMLAETPSEGVLDLPVGVELTDLPVCAELLELSVCAEILGLPVCAKILGLPVCAEHSFDSTR</sequence>
<organism evidence="1 2">
    <name type="scientific">Dentiscutata heterogama</name>
    <dbReference type="NCBI Taxonomy" id="1316150"/>
    <lineage>
        <taxon>Eukaryota</taxon>
        <taxon>Fungi</taxon>
        <taxon>Fungi incertae sedis</taxon>
        <taxon>Mucoromycota</taxon>
        <taxon>Glomeromycotina</taxon>
        <taxon>Glomeromycetes</taxon>
        <taxon>Diversisporales</taxon>
        <taxon>Gigasporaceae</taxon>
        <taxon>Dentiscutata</taxon>
    </lineage>
</organism>
<gene>
    <name evidence="1" type="ORF">DHETER_LOCUS4094</name>
</gene>
<evidence type="ECO:0000313" key="1">
    <source>
        <dbReference type="EMBL" id="CAG8524802.1"/>
    </source>
</evidence>
<reference evidence="1" key="1">
    <citation type="submission" date="2021-06" db="EMBL/GenBank/DDBJ databases">
        <authorList>
            <person name="Kallberg Y."/>
            <person name="Tangrot J."/>
            <person name="Rosling A."/>
        </authorList>
    </citation>
    <scope>NUCLEOTIDE SEQUENCE</scope>
    <source>
        <strain evidence="1">IL203A</strain>
    </source>
</reference>
<name>A0ACA9LHP5_9GLOM</name>
<dbReference type="EMBL" id="CAJVPU010003895">
    <property type="protein sequence ID" value="CAG8524802.1"/>
    <property type="molecule type" value="Genomic_DNA"/>
</dbReference>
<keyword evidence="2" id="KW-1185">Reference proteome</keyword>